<dbReference type="InterPro" id="IPR003609">
    <property type="entry name" value="Pan_app"/>
</dbReference>
<protein>
    <recommendedName>
        <fullName evidence="1">Apple domain-containing protein</fullName>
    </recommendedName>
</protein>
<proteinExistence type="predicted"/>
<reference evidence="2" key="1">
    <citation type="journal article" date="2015" name="PeerJ">
        <title>First genomic representation of candidate bacterial phylum KSB3 points to enhanced environmental sensing as a trigger of wastewater bulking.</title>
        <authorList>
            <person name="Sekiguchi Y."/>
            <person name="Ohashi A."/>
            <person name="Parks D.H."/>
            <person name="Yamauchi T."/>
            <person name="Tyson G.W."/>
            <person name="Hugenholtz P."/>
        </authorList>
    </citation>
    <scope>NUCLEOTIDE SEQUENCE [LARGE SCALE GENOMIC DNA]</scope>
</reference>
<evidence type="ECO:0000313" key="3">
    <source>
        <dbReference type="Proteomes" id="UP000030661"/>
    </source>
</evidence>
<dbReference type="STRING" id="1499967.U27_02142"/>
<sequence length="237" mass="26600">MWMRVLIRLLLLGGIVSELFTGNIGAEQAPAPTQSMSKCADTVPQNFEIRIQHLTHIELPAWTGQIFALADGKPVGTVSLKKPCQQLAVGNYVLILHFQETLPEIESLRPFTFSISRNNKTIFTLQIGKAETSEIEYGVGRTGADFVDSDPRRGRDYVNFELPKNQPELCFAKCKKDPNCDAYSYGNPPEWPMARCWLMHGFAVPHPDPHAVSGVIQREDAPPYRVEIITHKLDPEK</sequence>
<name>A0A0S6WC51_VECG1</name>
<dbReference type="AlphaFoldDB" id="A0A0S6WC51"/>
<dbReference type="Pfam" id="PF14295">
    <property type="entry name" value="PAN_4"/>
    <property type="match status" value="1"/>
</dbReference>
<organism evidence="2">
    <name type="scientific">Vecturithrix granuli</name>
    <dbReference type="NCBI Taxonomy" id="1499967"/>
    <lineage>
        <taxon>Bacteria</taxon>
        <taxon>Candidatus Moduliflexota</taxon>
        <taxon>Candidatus Vecturitrichia</taxon>
        <taxon>Candidatus Vecturitrichales</taxon>
        <taxon>Candidatus Vecturitrichaceae</taxon>
        <taxon>Candidatus Vecturithrix</taxon>
    </lineage>
</organism>
<gene>
    <name evidence="2" type="ORF">U27_02142</name>
</gene>
<dbReference type="EMBL" id="DF820463">
    <property type="protein sequence ID" value="GAK55310.1"/>
    <property type="molecule type" value="Genomic_DNA"/>
</dbReference>
<dbReference type="Proteomes" id="UP000030661">
    <property type="component" value="Unassembled WGS sequence"/>
</dbReference>
<accession>A0A0S6WC51</accession>
<dbReference type="HOGENOM" id="CLU_1105424_0_0_0"/>
<evidence type="ECO:0000259" key="1">
    <source>
        <dbReference type="Pfam" id="PF14295"/>
    </source>
</evidence>
<feature type="domain" description="Apple" evidence="1">
    <location>
        <begin position="152"/>
        <end position="198"/>
    </location>
</feature>
<dbReference type="Gene3D" id="3.50.4.10">
    <property type="entry name" value="Hepatocyte Growth Factor"/>
    <property type="match status" value="1"/>
</dbReference>
<keyword evidence="3" id="KW-1185">Reference proteome</keyword>
<evidence type="ECO:0000313" key="2">
    <source>
        <dbReference type="EMBL" id="GAK55310.1"/>
    </source>
</evidence>